<name>A0A4Q1D537_9BACT</name>
<dbReference type="Pfam" id="PF00027">
    <property type="entry name" value="cNMP_binding"/>
    <property type="match status" value="1"/>
</dbReference>
<dbReference type="Proteomes" id="UP000290545">
    <property type="component" value="Unassembled WGS sequence"/>
</dbReference>
<evidence type="ECO:0000313" key="6">
    <source>
        <dbReference type="EMBL" id="RXK82943.1"/>
    </source>
</evidence>
<feature type="domain" description="HTH araC/xylS-type" evidence="4">
    <location>
        <begin position="210"/>
        <end position="319"/>
    </location>
</feature>
<dbReference type="AlphaFoldDB" id="A0A4Q1D537"/>
<gene>
    <name evidence="6" type="ORF">ESB13_12505</name>
</gene>
<comment type="caution">
    <text evidence="6">The sequence shown here is derived from an EMBL/GenBank/DDBJ whole genome shotgun (WGS) entry which is preliminary data.</text>
</comment>
<dbReference type="SMART" id="SM00342">
    <property type="entry name" value="HTH_ARAC"/>
    <property type="match status" value="1"/>
</dbReference>
<dbReference type="CDD" id="cd00038">
    <property type="entry name" value="CAP_ED"/>
    <property type="match status" value="1"/>
</dbReference>
<dbReference type="Gene3D" id="1.10.10.60">
    <property type="entry name" value="Homeodomain-like"/>
    <property type="match status" value="1"/>
</dbReference>
<evidence type="ECO:0000259" key="4">
    <source>
        <dbReference type="PROSITE" id="PS01124"/>
    </source>
</evidence>
<dbReference type="Gene3D" id="2.60.120.10">
    <property type="entry name" value="Jelly Rolls"/>
    <property type="match status" value="1"/>
</dbReference>
<keyword evidence="7" id="KW-1185">Reference proteome</keyword>
<keyword evidence="1" id="KW-0805">Transcription regulation</keyword>
<dbReference type="GO" id="GO:0003700">
    <property type="term" value="F:DNA-binding transcription factor activity"/>
    <property type="evidence" value="ECO:0007669"/>
    <property type="project" value="InterPro"/>
</dbReference>
<evidence type="ECO:0000256" key="2">
    <source>
        <dbReference type="ARBA" id="ARBA00023125"/>
    </source>
</evidence>
<keyword evidence="2" id="KW-0238">DNA-binding</keyword>
<protein>
    <submittedName>
        <fullName evidence="6">Helix-turn-helix domain-containing protein</fullName>
    </submittedName>
</protein>
<accession>A0A4Q1D537</accession>
<dbReference type="PANTHER" id="PTHR43280:SF29">
    <property type="entry name" value="ARAC-FAMILY TRANSCRIPTIONAL REGULATOR"/>
    <property type="match status" value="1"/>
</dbReference>
<dbReference type="SUPFAM" id="SSF51206">
    <property type="entry name" value="cAMP-binding domain-like"/>
    <property type="match status" value="1"/>
</dbReference>
<organism evidence="6 7">
    <name type="scientific">Filimonas effusa</name>
    <dbReference type="NCBI Taxonomy" id="2508721"/>
    <lineage>
        <taxon>Bacteria</taxon>
        <taxon>Pseudomonadati</taxon>
        <taxon>Bacteroidota</taxon>
        <taxon>Chitinophagia</taxon>
        <taxon>Chitinophagales</taxon>
        <taxon>Chitinophagaceae</taxon>
        <taxon>Filimonas</taxon>
    </lineage>
</organism>
<dbReference type="PANTHER" id="PTHR43280">
    <property type="entry name" value="ARAC-FAMILY TRANSCRIPTIONAL REGULATOR"/>
    <property type="match status" value="1"/>
</dbReference>
<keyword evidence="3" id="KW-0804">Transcription</keyword>
<dbReference type="PROSITE" id="PS50042">
    <property type="entry name" value="CNMP_BINDING_3"/>
    <property type="match status" value="1"/>
</dbReference>
<dbReference type="InterPro" id="IPR009057">
    <property type="entry name" value="Homeodomain-like_sf"/>
</dbReference>
<evidence type="ECO:0000259" key="5">
    <source>
        <dbReference type="PROSITE" id="PS50042"/>
    </source>
</evidence>
<dbReference type="InterPro" id="IPR014710">
    <property type="entry name" value="RmlC-like_jellyroll"/>
</dbReference>
<dbReference type="OrthoDB" id="792939at2"/>
<dbReference type="Pfam" id="PF12833">
    <property type="entry name" value="HTH_18"/>
    <property type="match status" value="1"/>
</dbReference>
<dbReference type="InterPro" id="IPR018060">
    <property type="entry name" value="HTH_AraC"/>
</dbReference>
<dbReference type="SMART" id="SM00100">
    <property type="entry name" value="cNMP"/>
    <property type="match status" value="1"/>
</dbReference>
<dbReference type="PROSITE" id="PS01124">
    <property type="entry name" value="HTH_ARAC_FAMILY_2"/>
    <property type="match status" value="1"/>
</dbReference>
<dbReference type="InterPro" id="IPR000595">
    <property type="entry name" value="cNMP-bd_dom"/>
</dbReference>
<evidence type="ECO:0000256" key="1">
    <source>
        <dbReference type="ARBA" id="ARBA00023015"/>
    </source>
</evidence>
<feature type="domain" description="Cyclic nucleotide-binding" evidence="5">
    <location>
        <begin position="34"/>
        <end position="124"/>
    </location>
</feature>
<dbReference type="EMBL" id="SDHZ01000002">
    <property type="protein sequence ID" value="RXK82943.1"/>
    <property type="molecule type" value="Genomic_DNA"/>
</dbReference>
<dbReference type="RefSeq" id="WP_129003765.1">
    <property type="nucleotide sequence ID" value="NZ_SDHZ01000002.1"/>
</dbReference>
<dbReference type="InterPro" id="IPR018490">
    <property type="entry name" value="cNMP-bd_dom_sf"/>
</dbReference>
<dbReference type="GO" id="GO:0043565">
    <property type="term" value="F:sequence-specific DNA binding"/>
    <property type="evidence" value="ECO:0007669"/>
    <property type="project" value="InterPro"/>
</dbReference>
<reference evidence="6 7" key="1">
    <citation type="submission" date="2019-01" db="EMBL/GenBank/DDBJ databases">
        <title>Filimonas sp. strain TTM-71.</title>
        <authorList>
            <person name="Chen W.-M."/>
        </authorList>
    </citation>
    <scope>NUCLEOTIDE SEQUENCE [LARGE SCALE GENOMIC DNA]</scope>
    <source>
        <strain evidence="6 7">TTM-71</strain>
    </source>
</reference>
<proteinExistence type="predicted"/>
<evidence type="ECO:0000313" key="7">
    <source>
        <dbReference type="Proteomes" id="UP000290545"/>
    </source>
</evidence>
<dbReference type="SUPFAM" id="SSF46689">
    <property type="entry name" value="Homeodomain-like"/>
    <property type="match status" value="1"/>
</dbReference>
<sequence>MTLSKSTTIADPFIVERVIAQFNALHPVSAAFKDDMYKHAFLQQLKKNAFLVKEGMICDSVYFVVKGIIRGFSTKRNRELTTWISVEGDFVTSISGMYGKVSKESMQAIDNCTLVGVPVDVLQQWYERFPEMNIIMRKILEAYYQEAQERSYIIRIGSAREKYDYFIENRPGQIDIIPIPCIASFLGMTTETLMRIRETRKKTGNDQDTRILVNFIEQSITAEQLFKIKSLSITQLAGSMSMPAHLLSYVLNEHYKKRFTDFINGYRVNYVKQQLRQGREWKQNKVEALGLEAGFASRSTFFAAFKKLEGVTPAAYAEHLHAN</sequence>
<evidence type="ECO:0000256" key="3">
    <source>
        <dbReference type="ARBA" id="ARBA00023163"/>
    </source>
</evidence>